<comment type="similarity">
    <text evidence="11">Belongs to the WD repeat LIS1/nudF family.</text>
</comment>
<evidence type="ECO:0000256" key="3">
    <source>
        <dbReference type="ARBA" id="ARBA00022574"/>
    </source>
</evidence>
<evidence type="ECO:0000256" key="7">
    <source>
        <dbReference type="ARBA" id="ARBA00022776"/>
    </source>
</evidence>
<keyword evidence="2 11" id="KW-0963">Cytoplasm</keyword>
<sequence>MVLTPKQKAELHAAIADYLSTAGYTSALKAFIDDAGLDKESVASIDPKDAGLLEKKWTSVVRLQKRVMELEGQVASLQSELKSADPGGARRKVEQGRQIPRAPHVKTLTGHRSPLSRVIFHPVFADVITCSEDASIKLWDLDSGRLSSTLKGHTASVNDVSLNSDGTVLASGSSDLSVKLWKLGDSNECLRTLRGHEHSVSGVAWINSDELVISASRDTTIKVWEAKSGYCVKTLTGHSEWVRRIITSSVRPLCFSCSSDKTVKVWDVNQGSPSIRELRGHEHVIECLALSNEKASLILMRHMTKTGSEEWAASTEGAAGQGENSVAEGRGGGARSLLGAFIASGSRDKSIRIWHVESGKCILVLQGHDNWVRDVCFHPNGLFLLSVSDDRSLRVWDLEQARCLKTLADAHDHFVSCLAIDPQGSLLATGSVDSAVRVWECV</sequence>
<dbReference type="CDD" id="cd00200">
    <property type="entry name" value="WD40"/>
    <property type="match status" value="1"/>
</dbReference>
<evidence type="ECO:0000256" key="2">
    <source>
        <dbReference type="ARBA" id="ARBA00022490"/>
    </source>
</evidence>
<feature type="repeat" description="WD" evidence="12">
    <location>
        <begin position="235"/>
        <end position="276"/>
    </location>
</feature>
<feature type="repeat" description="WD" evidence="12">
    <location>
        <begin position="339"/>
        <end position="364"/>
    </location>
</feature>
<dbReference type="Gene3D" id="2.130.10.10">
    <property type="entry name" value="YVTN repeat-like/Quinoprotein amine dehydrogenase"/>
    <property type="match status" value="1"/>
</dbReference>
<evidence type="ECO:0000256" key="12">
    <source>
        <dbReference type="PROSITE-ProRule" id="PRU00221"/>
    </source>
</evidence>
<dbReference type="InterPro" id="IPR019775">
    <property type="entry name" value="WD40_repeat_CS"/>
</dbReference>
<dbReference type="Pfam" id="PF00400">
    <property type="entry name" value="WD40"/>
    <property type="match status" value="7"/>
</dbReference>
<dbReference type="PROSITE" id="PS50896">
    <property type="entry name" value="LISH"/>
    <property type="match status" value="1"/>
</dbReference>
<dbReference type="PANTHER" id="PTHR22847">
    <property type="entry name" value="WD40 REPEAT PROTEIN"/>
    <property type="match status" value="1"/>
</dbReference>
<keyword evidence="5 11" id="KW-0493">Microtubule</keyword>
<evidence type="ECO:0000256" key="9">
    <source>
        <dbReference type="ARBA" id="ARBA00023212"/>
    </source>
</evidence>
<evidence type="ECO:0000256" key="11">
    <source>
        <dbReference type="HAMAP-Rule" id="MF_03141"/>
    </source>
</evidence>
<comment type="domain">
    <text evidence="11">Dimerization mediated by the LisH domain may be required to activate dynein.</text>
</comment>
<keyword evidence="9 11" id="KW-0206">Cytoskeleton</keyword>
<keyword evidence="3 12" id="KW-0853">WD repeat</keyword>
<dbReference type="InterPro" id="IPR006594">
    <property type="entry name" value="LisH"/>
</dbReference>
<dbReference type="PRINTS" id="PR00320">
    <property type="entry name" value="GPROTEINBRPT"/>
</dbReference>
<feature type="repeat" description="WD" evidence="12">
    <location>
        <begin position="408"/>
        <end position="442"/>
    </location>
</feature>
<keyword evidence="1 11" id="KW-0813">Transport</keyword>
<feature type="repeat" description="WD" evidence="12">
    <location>
        <begin position="150"/>
        <end position="183"/>
    </location>
</feature>
<dbReference type="FunFam" id="1.20.960.30:FF:000002">
    <property type="entry name" value="Platelet-activating factor acetylhydrolase ib"/>
    <property type="match status" value="1"/>
</dbReference>
<name>A0A6U6B6P7_GUITH</name>
<dbReference type="InterPro" id="IPR020472">
    <property type="entry name" value="WD40_PAC1"/>
</dbReference>
<dbReference type="Pfam" id="PF24951">
    <property type="entry name" value="LisH_PAC1"/>
    <property type="match status" value="1"/>
</dbReference>
<dbReference type="EMBL" id="HBKN01029177">
    <property type="protein sequence ID" value="CAE2313210.1"/>
    <property type="molecule type" value="Transcribed_RNA"/>
</dbReference>
<keyword evidence="10 11" id="KW-0131">Cell cycle</keyword>
<dbReference type="HAMAP" id="MF_03141">
    <property type="entry name" value="lis1"/>
    <property type="match status" value="1"/>
</dbReference>
<dbReference type="Gene3D" id="1.20.960.30">
    <property type="match status" value="1"/>
</dbReference>
<evidence type="ECO:0000256" key="6">
    <source>
        <dbReference type="ARBA" id="ARBA00022737"/>
    </source>
</evidence>
<evidence type="ECO:0000259" key="14">
    <source>
        <dbReference type="Pfam" id="PF24951"/>
    </source>
</evidence>
<gene>
    <name evidence="15" type="ORF">GTHE00462_LOCUS22621</name>
    <name evidence="16" type="ORF">GTHE00462_LOCUS22622</name>
</gene>
<dbReference type="GO" id="GO:0051012">
    <property type="term" value="P:microtubule sliding"/>
    <property type="evidence" value="ECO:0007669"/>
    <property type="project" value="UniProtKB-UniRule"/>
</dbReference>
<dbReference type="InterPro" id="IPR037190">
    <property type="entry name" value="LIS1_N"/>
</dbReference>
<protein>
    <recommendedName>
        <fullName evidence="11">Lissencephaly-1 homolog</fullName>
    </recommendedName>
</protein>
<evidence type="ECO:0000256" key="1">
    <source>
        <dbReference type="ARBA" id="ARBA00022448"/>
    </source>
</evidence>
<comment type="function">
    <text evidence="11">Positively regulates the activity of the minus-end directed microtubule motor protein dynein. May enhance dynein-mediated microtubule sliding by targeting dynein to the microtubule plus end. Required for several dynein- and microtubule-dependent processes.</text>
</comment>
<feature type="repeat" description="WD" evidence="12">
    <location>
        <begin position="365"/>
        <end position="406"/>
    </location>
</feature>
<dbReference type="GO" id="GO:1990234">
    <property type="term" value="C:transferase complex"/>
    <property type="evidence" value="ECO:0007669"/>
    <property type="project" value="UniProtKB-ARBA"/>
</dbReference>
<evidence type="ECO:0000256" key="4">
    <source>
        <dbReference type="ARBA" id="ARBA00022618"/>
    </source>
</evidence>
<dbReference type="InterPro" id="IPR015943">
    <property type="entry name" value="WD40/YVTN_repeat-like_dom_sf"/>
</dbReference>
<dbReference type="PROSITE" id="PS50082">
    <property type="entry name" value="WD_REPEATS_2"/>
    <property type="match status" value="7"/>
</dbReference>
<dbReference type="PROSITE" id="PS50294">
    <property type="entry name" value="WD_REPEATS_REGION"/>
    <property type="match status" value="6"/>
</dbReference>
<dbReference type="GO" id="GO:0005874">
    <property type="term" value="C:microtubule"/>
    <property type="evidence" value="ECO:0007669"/>
    <property type="project" value="UniProtKB-KW"/>
</dbReference>
<dbReference type="InterPro" id="IPR056795">
    <property type="entry name" value="PAC1-like_LisH-like_dom"/>
</dbReference>
<keyword evidence="4 11" id="KW-0132">Cell division</keyword>
<evidence type="ECO:0000256" key="8">
    <source>
        <dbReference type="ARBA" id="ARBA00023054"/>
    </source>
</evidence>
<feature type="domain" description="PAC1-like LisH-like dimerisation" evidence="14">
    <location>
        <begin position="5"/>
        <end position="38"/>
    </location>
</feature>
<dbReference type="GO" id="GO:0005813">
    <property type="term" value="C:centrosome"/>
    <property type="evidence" value="ECO:0007669"/>
    <property type="project" value="UniProtKB-SubCell"/>
</dbReference>
<dbReference type="PIRSF" id="PIRSF037647">
    <property type="entry name" value="Dynein_regulator_Lis1"/>
    <property type="match status" value="1"/>
</dbReference>
<dbReference type="GO" id="GO:0005737">
    <property type="term" value="C:cytoplasm"/>
    <property type="evidence" value="ECO:0007669"/>
    <property type="project" value="UniProtKB-UniRule"/>
</dbReference>
<dbReference type="GO" id="GO:0070840">
    <property type="term" value="F:dynein complex binding"/>
    <property type="evidence" value="ECO:0007669"/>
    <property type="project" value="UniProtKB-UniRule"/>
</dbReference>
<evidence type="ECO:0000256" key="5">
    <source>
        <dbReference type="ARBA" id="ARBA00022701"/>
    </source>
</evidence>
<dbReference type="InterPro" id="IPR036322">
    <property type="entry name" value="WD40_repeat_dom_sf"/>
</dbReference>
<organism evidence="16">
    <name type="scientific">Guillardia theta</name>
    <name type="common">Cryptophyte</name>
    <name type="synonym">Cryptomonas phi</name>
    <dbReference type="NCBI Taxonomy" id="55529"/>
    <lineage>
        <taxon>Eukaryota</taxon>
        <taxon>Cryptophyceae</taxon>
        <taxon>Pyrenomonadales</taxon>
        <taxon>Geminigeraceae</taxon>
        <taxon>Guillardia</taxon>
    </lineage>
</organism>
<feature type="region of interest" description="Disordered" evidence="13">
    <location>
        <begin position="311"/>
        <end position="330"/>
    </location>
</feature>
<evidence type="ECO:0000313" key="16">
    <source>
        <dbReference type="EMBL" id="CAE2313210.1"/>
    </source>
</evidence>
<dbReference type="SUPFAM" id="SSF109925">
    <property type="entry name" value="Lissencephaly-1 protein (Lis-1, PAF-AH alpha) N-terminal domain"/>
    <property type="match status" value="1"/>
</dbReference>
<dbReference type="SMART" id="SM00320">
    <property type="entry name" value="WD40"/>
    <property type="match status" value="7"/>
</dbReference>
<evidence type="ECO:0000256" key="10">
    <source>
        <dbReference type="ARBA" id="ARBA00023306"/>
    </source>
</evidence>
<accession>A0A6U6B6P7</accession>
<evidence type="ECO:0000313" key="15">
    <source>
        <dbReference type="EMBL" id="CAE2313209.1"/>
    </source>
</evidence>
<dbReference type="InterPro" id="IPR017252">
    <property type="entry name" value="Dynein_regulator_LIS1"/>
</dbReference>
<dbReference type="GO" id="GO:0051301">
    <property type="term" value="P:cell division"/>
    <property type="evidence" value="ECO:0007669"/>
    <property type="project" value="UniProtKB-KW"/>
</dbReference>
<dbReference type="PROSITE" id="PS00678">
    <property type="entry name" value="WD_REPEATS_1"/>
    <property type="match status" value="5"/>
</dbReference>
<dbReference type="PANTHER" id="PTHR22847:SF637">
    <property type="entry name" value="WD REPEAT DOMAIN 5B"/>
    <property type="match status" value="1"/>
</dbReference>
<reference evidence="16" key="1">
    <citation type="submission" date="2021-01" db="EMBL/GenBank/DDBJ databases">
        <authorList>
            <person name="Corre E."/>
            <person name="Pelletier E."/>
            <person name="Niang G."/>
            <person name="Scheremetjew M."/>
            <person name="Finn R."/>
            <person name="Kale V."/>
            <person name="Holt S."/>
            <person name="Cochrane G."/>
            <person name="Meng A."/>
            <person name="Brown T."/>
            <person name="Cohen L."/>
        </authorList>
    </citation>
    <scope>NUCLEOTIDE SEQUENCE</scope>
    <source>
        <strain evidence="16">CCMP 2712</strain>
    </source>
</reference>
<comment type="subcellular location">
    <subcellularLocation>
        <location evidence="11">Cytoplasm</location>
        <location evidence="11">Cytoskeleton</location>
    </subcellularLocation>
    <subcellularLocation>
        <location evidence="11">Cytoplasm</location>
        <location evidence="11">Cytoskeleton</location>
        <location evidence="11">Microtubule organizing center</location>
        <location evidence="11">Centrosome</location>
    </subcellularLocation>
    <text evidence="11">Localizes to the plus end of microtubules and to the centrosome.</text>
</comment>
<dbReference type="SMART" id="SM00667">
    <property type="entry name" value="LisH"/>
    <property type="match status" value="1"/>
</dbReference>
<dbReference type="EMBL" id="HBKN01029176">
    <property type="protein sequence ID" value="CAE2313209.1"/>
    <property type="molecule type" value="Transcribed_RNA"/>
</dbReference>
<evidence type="ECO:0000256" key="13">
    <source>
        <dbReference type="SAM" id="MobiDB-lite"/>
    </source>
</evidence>
<keyword evidence="8 11" id="KW-0175">Coiled coil</keyword>
<keyword evidence="7 11" id="KW-0498">Mitosis</keyword>
<keyword evidence="6" id="KW-0677">Repeat</keyword>
<dbReference type="AlphaFoldDB" id="A0A6U6B6P7"/>
<feature type="repeat" description="WD" evidence="12">
    <location>
        <begin position="108"/>
        <end position="149"/>
    </location>
</feature>
<dbReference type="GO" id="GO:0000132">
    <property type="term" value="P:establishment of mitotic spindle orientation"/>
    <property type="evidence" value="ECO:0007669"/>
    <property type="project" value="UniProtKB-UniRule"/>
</dbReference>
<feature type="repeat" description="WD" evidence="12">
    <location>
        <begin position="193"/>
        <end position="234"/>
    </location>
</feature>
<proteinExistence type="inferred from homology"/>
<dbReference type="InterPro" id="IPR001680">
    <property type="entry name" value="WD40_rpt"/>
</dbReference>
<dbReference type="GO" id="GO:0005875">
    <property type="term" value="C:microtubule associated complex"/>
    <property type="evidence" value="ECO:0007669"/>
    <property type="project" value="UniProtKB-UniRule"/>
</dbReference>
<dbReference type="SUPFAM" id="SSF50978">
    <property type="entry name" value="WD40 repeat-like"/>
    <property type="match status" value="1"/>
</dbReference>